<organism evidence="2 3">
    <name type="scientific">Ceratitis capitata</name>
    <name type="common">Mediterranean fruit fly</name>
    <name type="synonym">Tephritis capitata</name>
    <dbReference type="NCBI Taxonomy" id="7213"/>
    <lineage>
        <taxon>Eukaryota</taxon>
        <taxon>Metazoa</taxon>
        <taxon>Ecdysozoa</taxon>
        <taxon>Arthropoda</taxon>
        <taxon>Hexapoda</taxon>
        <taxon>Insecta</taxon>
        <taxon>Pterygota</taxon>
        <taxon>Neoptera</taxon>
        <taxon>Endopterygota</taxon>
        <taxon>Diptera</taxon>
        <taxon>Brachycera</taxon>
        <taxon>Muscomorpha</taxon>
        <taxon>Tephritoidea</taxon>
        <taxon>Tephritidae</taxon>
        <taxon>Ceratitis</taxon>
        <taxon>Ceratitis</taxon>
    </lineage>
</organism>
<accession>A0A811U366</accession>
<evidence type="ECO:0000313" key="2">
    <source>
        <dbReference type="EMBL" id="CAD6991903.1"/>
    </source>
</evidence>
<proteinExistence type="predicted"/>
<keyword evidence="3" id="KW-1185">Reference proteome</keyword>
<dbReference type="Proteomes" id="UP000606786">
    <property type="component" value="Unassembled WGS sequence"/>
</dbReference>
<gene>
    <name evidence="2" type="ORF">CCAP1982_LOCUS793</name>
</gene>
<dbReference type="OrthoDB" id="8049355at2759"/>
<dbReference type="EMBL" id="CAJHJT010000001">
    <property type="protein sequence ID" value="CAD6991903.1"/>
    <property type="molecule type" value="Genomic_DNA"/>
</dbReference>
<feature type="compositionally biased region" description="Low complexity" evidence="1">
    <location>
        <begin position="51"/>
        <end position="72"/>
    </location>
</feature>
<dbReference type="AlphaFoldDB" id="A0A811U366"/>
<comment type="caution">
    <text evidence="2">The sequence shown here is derived from an EMBL/GenBank/DDBJ whole genome shotgun (WGS) entry which is preliminary data.</text>
</comment>
<protein>
    <submittedName>
        <fullName evidence="2">(Mediterranean fruit fly) hypothetical protein</fullName>
    </submittedName>
</protein>
<evidence type="ECO:0000256" key="1">
    <source>
        <dbReference type="SAM" id="MobiDB-lite"/>
    </source>
</evidence>
<name>A0A811U366_CERCA</name>
<evidence type="ECO:0000313" key="3">
    <source>
        <dbReference type="Proteomes" id="UP000606786"/>
    </source>
</evidence>
<reference evidence="2" key="1">
    <citation type="submission" date="2020-11" db="EMBL/GenBank/DDBJ databases">
        <authorList>
            <person name="Whitehead M."/>
        </authorList>
    </citation>
    <scope>NUCLEOTIDE SEQUENCE</scope>
    <source>
        <strain evidence="2">EGII</strain>
    </source>
</reference>
<feature type="compositionally biased region" description="Basic and acidic residues" evidence="1">
    <location>
        <begin position="89"/>
        <end position="98"/>
    </location>
</feature>
<sequence>MEYISSFIQILNSAYVSLFTHTGLLPDPSRSERFLTLFDPYTALTPPTLPSPHSVTSATTPSTVSLSSPKVPASAPLEANTIESATVESAKEDSHEIASPDIQPPPPSDVLIKGFSIPTFLPPFPKFAMADLPAFTSPPTIPRRARTNCIQRLI</sequence>
<feature type="region of interest" description="Disordered" evidence="1">
    <location>
        <begin position="48"/>
        <end position="106"/>
    </location>
</feature>